<dbReference type="HOGENOM" id="CLU_2267805_0_0_1"/>
<evidence type="ECO:0000313" key="1">
    <source>
        <dbReference type="EMBL" id="KEH16369.1"/>
    </source>
</evidence>
<protein>
    <submittedName>
        <fullName evidence="1 2">Uncharacterized protein</fullName>
    </submittedName>
</protein>
<sequence>MAERSFMYRAYTSLRCSIILTCVVVPSQMCRPTGAGSSKKSNDGTSIDVLSLPAKERGFGADLVRKYEDLETKIYLPQVRNLAQLVLGLARPCHTLELLLLRF</sequence>
<name>A0A072TFT1_MEDTR</name>
<keyword evidence="3" id="KW-1185">Reference proteome</keyword>
<proteinExistence type="predicted"/>
<evidence type="ECO:0000313" key="2">
    <source>
        <dbReference type="EnsemblPlants" id="KEH16369"/>
    </source>
</evidence>
<dbReference type="Proteomes" id="UP000002051">
    <property type="component" value="Unassembled WGS sequence"/>
</dbReference>
<gene>
    <name evidence="1" type="ORF">MTR_0211s0060</name>
</gene>
<reference evidence="1 3" key="1">
    <citation type="journal article" date="2011" name="Nature">
        <title>The Medicago genome provides insight into the evolution of rhizobial symbioses.</title>
        <authorList>
            <person name="Young N.D."/>
            <person name="Debelle F."/>
            <person name="Oldroyd G.E."/>
            <person name="Geurts R."/>
            <person name="Cannon S.B."/>
            <person name="Udvardi M.K."/>
            <person name="Benedito V.A."/>
            <person name="Mayer K.F."/>
            <person name="Gouzy J."/>
            <person name="Schoof H."/>
            <person name="Van de Peer Y."/>
            <person name="Proost S."/>
            <person name="Cook D.R."/>
            <person name="Meyers B.C."/>
            <person name="Spannagl M."/>
            <person name="Cheung F."/>
            <person name="De Mita S."/>
            <person name="Krishnakumar V."/>
            <person name="Gundlach H."/>
            <person name="Zhou S."/>
            <person name="Mudge J."/>
            <person name="Bharti A.K."/>
            <person name="Murray J.D."/>
            <person name="Naoumkina M.A."/>
            <person name="Rosen B."/>
            <person name="Silverstein K.A."/>
            <person name="Tang H."/>
            <person name="Rombauts S."/>
            <person name="Zhao P.X."/>
            <person name="Zhou P."/>
            <person name="Barbe V."/>
            <person name="Bardou P."/>
            <person name="Bechner M."/>
            <person name="Bellec A."/>
            <person name="Berger A."/>
            <person name="Berges H."/>
            <person name="Bidwell S."/>
            <person name="Bisseling T."/>
            <person name="Choisne N."/>
            <person name="Couloux A."/>
            <person name="Denny R."/>
            <person name="Deshpande S."/>
            <person name="Dai X."/>
            <person name="Doyle J.J."/>
            <person name="Dudez A.M."/>
            <person name="Farmer A.D."/>
            <person name="Fouteau S."/>
            <person name="Franken C."/>
            <person name="Gibelin C."/>
            <person name="Gish J."/>
            <person name="Goldstein S."/>
            <person name="Gonzalez A.J."/>
            <person name="Green P.J."/>
            <person name="Hallab A."/>
            <person name="Hartog M."/>
            <person name="Hua A."/>
            <person name="Humphray S.J."/>
            <person name="Jeong D.H."/>
            <person name="Jing Y."/>
            <person name="Jocker A."/>
            <person name="Kenton S.M."/>
            <person name="Kim D.J."/>
            <person name="Klee K."/>
            <person name="Lai H."/>
            <person name="Lang C."/>
            <person name="Lin S."/>
            <person name="Macmil S.L."/>
            <person name="Magdelenat G."/>
            <person name="Matthews L."/>
            <person name="McCorrison J."/>
            <person name="Monaghan E.L."/>
            <person name="Mun J.H."/>
            <person name="Najar F.Z."/>
            <person name="Nicholson C."/>
            <person name="Noirot C."/>
            <person name="O'Bleness M."/>
            <person name="Paule C.R."/>
            <person name="Poulain J."/>
            <person name="Prion F."/>
            <person name="Qin B."/>
            <person name="Qu C."/>
            <person name="Retzel E.F."/>
            <person name="Riddle C."/>
            <person name="Sallet E."/>
            <person name="Samain S."/>
            <person name="Samson N."/>
            <person name="Sanders I."/>
            <person name="Saurat O."/>
            <person name="Scarpelli C."/>
            <person name="Schiex T."/>
            <person name="Segurens B."/>
            <person name="Severin A.J."/>
            <person name="Sherrier D.J."/>
            <person name="Shi R."/>
            <person name="Sims S."/>
            <person name="Singer S.R."/>
            <person name="Sinharoy S."/>
            <person name="Sterck L."/>
            <person name="Viollet A."/>
            <person name="Wang B.B."/>
            <person name="Wang K."/>
            <person name="Wang M."/>
            <person name="Wang X."/>
            <person name="Warfsmann J."/>
            <person name="Weissenbach J."/>
            <person name="White D.D."/>
            <person name="White J.D."/>
            <person name="Wiley G.B."/>
            <person name="Wincker P."/>
            <person name="Xing Y."/>
            <person name="Yang L."/>
            <person name="Yao Z."/>
            <person name="Ying F."/>
            <person name="Zhai J."/>
            <person name="Zhou L."/>
            <person name="Zuber A."/>
            <person name="Denarie J."/>
            <person name="Dixon R.A."/>
            <person name="May G.D."/>
            <person name="Schwartz D.C."/>
            <person name="Rogers J."/>
            <person name="Quetier F."/>
            <person name="Town C.D."/>
            <person name="Roe B.A."/>
        </authorList>
    </citation>
    <scope>NUCLEOTIDE SEQUENCE [LARGE SCALE GENOMIC DNA]</scope>
    <source>
        <strain evidence="1">A17</strain>
        <strain evidence="2 3">cv. Jemalong A17</strain>
    </source>
</reference>
<dbReference type="EMBL" id="KL402936">
    <property type="protein sequence ID" value="KEH16369.1"/>
    <property type="molecule type" value="Genomic_DNA"/>
</dbReference>
<dbReference type="EnsemblPlants" id="KEH16369">
    <property type="protein sequence ID" value="KEH16369"/>
    <property type="gene ID" value="MTR_0211s0060"/>
</dbReference>
<reference evidence="2" key="3">
    <citation type="submission" date="2015-06" db="UniProtKB">
        <authorList>
            <consortium name="EnsemblPlants"/>
        </authorList>
    </citation>
    <scope>IDENTIFICATION</scope>
    <source>
        <strain evidence="2">cv. Jemalong A17</strain>
    </source>
</reference>
<organism evidence="1 3">
    <name type="scientific">Medicago truncatula</name>
    <name type="common">Barrel medic</name>
    <name type="synonym">Medicago tribuloides</name>
    <dbReference type="NCBI Taxonomy" id="3880"/>
    <lineage>
        <taxon>Eukaryota</taxon>
        <taxon>Viridiplantae</taxon>
        <taxon>Streptophyta</taxon>
        <taxon>Embryophyta</taxon>
        <taxon>Tracheophyta</taxon>
        <taxon>Spermatophyta</taxon>
        <taxon>Magnoliopsida</taxon>
        <taxon>eudicotyledons</taxon>
        <taxon>Gunneridae</taxon>
        <taxon>Pentapetalae</taxon>
        <taxon>rosids</taxon>
        <taxon>fabids</taxon>
        <taxon>Fabales</taxon>
        <taxon>Fabaceae</taxon>
        <taxon>Papilionoideae</taxon>
        <taxon>50 kb inversion clade</taxon>
        <taxon>NPAAA clade</taxon>
        <taxon>Hologalegina</taxon>
        <taxon>IRL clade</taxon>
        <taxon>Trifolieae</taxon>
        <taxon>Medicago</taxon>
    </lineage>
</organism>
<evidence type="ECO:0000313" key="3">
    <source>
        <dbReference type="Proteomes" id="UP000002051"/>
    </source>
</evidence>
<dbReference type="AlphaFoldDB" id="A0A072TFT1"/>
<accession>A0A072TFT1</accession>
<reference evidence="1 3" key="2">
    <citation type="journal article" date="2014" name="BMC Genomics">
        <title>An improved genome release (version Mt4.0) for the model legume Medicago truncatula.</title>
        <authorList>
            <person name="Tang H."/>
            <person name="Krishnakumar V."/>
            <person name="Bidwell S."/>
            <person name="Rosen B."/>
            <person name="Chan A."/>
            <person name="Zhou S."/>
            <person name="Gentzbittel L."/>
            <person name="Childs K.L."/>
            <person name="Yandell M."/>
            <person name="Gundlach H."/>
            <person name="Mayer K.F."/>
            <person name="Schwartz D.C."/>
            <person name="Town C.D."/>
        </authorList>
    </citation>
    <scope>GENOME REANNOTATION</scope>
    <source>
        <strain evidence="1">A17</strain>
        <strain evidence="2 3">cv. Jemalong A17</strain>
    </source>
</reference>